<dbReference type="InterPro" id="IPR001509">
    <property type="entry name" value="Epimerase_deHydtase"/>
</dbReference>
<accession>A0AAJ0B6S7</accession>
<dbReference type="GO" id="GO:0005737">
    <property type="term" value="C:cytoplasm"/>
    <property type="evidence" value="ECO:0007669"/>
    <property type="project" value="TreeGrafter"/>
</dbReference>
<protein>
    <recommendedName>
        <fullName evidence="1">NAD-dependent epimerase/dehydratase domain-containing protein</fullName>
    </recommendedName>
</protein>
<dbReference type="SUPFAM" id="SSF51735">
    <property type="entry name" value="NAD(P)-binding Rossmann-fold domains"/>
    <property type="match status" value="1"/>
</dbReference>
<proteinExistence type="predicted"/>
<dbReference type="AlphaFoldDB" id="A0AAJ0B6S7"/>
<dbReference type="PANTHER" id="PTHR48079:SF6">
    <property type="entry name" value="NAD(P)-BINDING DOMAIN-CONTAINING PROTEIN-RELATED"/>
    <property type="match status" value="1"/>
</dbReference>
<dbReference type="Gene3D" id="3.40.50.720">
    <property type="entry name" value="NAD(P)-binding Rossmann-like Domain"/>
    <property type="match status" value="1"/>
</dbReference>
<dbReference type="EMBL" id="MU839842">
    <property type="protein sequence ID" value="KAK1751237.1"/>
    <property type="molecule type" value="Genomic_DNA"/>
</dbReference>
<dbReference type="GO" id="GO:0004029">
    <property type="term" value="F:aldehyde dehydrogenase (NAD+) activity"/>
    <property type="evidence" value="ECO:0007669"/>
    <property type="project" value="TreeGrafter"/>
</dbReference>
<organism evidence="2 3">
    <name type="scientific">Echria macrotheca</name>
    <dbReference type="NCBI Taxonomy" id="438768"/>
    <lineage>
        <taxon>Eukaryota</taxon>
        <taxon>Fungi</taxon>
        <taxon>Dikarya</taxon>
        <taxon>Ascomycota</taxon>
        <taxon>Pezizomycotina</taxon>
        <taxon>Sordariomycetes</taxon>
        <taxon>Sordariomycetidae</taxon>
        <taxon>Sordariales</taxon>
        <taxon>Schizotheciaceae</taxon>
        <taxon>Echria</taxon>
    </lineage>
</organism>
<dbReference type="Pfam" id="PF01370">
    <property type="entry name" value="Epimerase"/>
    <property type="match status" value="1"/>
</dbReference>
<evidence type="ECO:0000313" key="3">
    <source>
        <dbReference type="Proteomes" id="UP001239445"/>
    </source>
</evidence>
<dbReference type="InterPro" id="IPR036291">
    <property type="entry name" value="NAD(P)-bd_dom_sf"/>
</dbReference>
<dbReference type="Proteomes" id="UP001239445">
    <property type="component" value="Unassembled WGS sequence"/>
</dbReference>
<gene>
    <name evidence="2" type="ORF">QBC47DRAFT_307679</name>
</gene>
<evidence type="ECO:0000259" key="1">
    <source>
        <dbReference type="Pfam" id="PF01370"/>
    </source>
</evidence>
<name>A0AAJ0B6S7_9PEZI</name>
<dbReference type="PANTHER" id="PTHR48079">
    <property type="entry name" value="PROTEIN YEEZ"/>
    <property type="match status" value="1"/>
</dbReference>
<feature type="domain" description="NAD-dependent epimerase/dehydratase" evidence="1">
    <location>
        <begin position="8"/>
        <end position="247"/>
    </location>
</feature>
<evidence type="ECO:0000313" key="2">
    <source>
        <dbReference type="EMBL" id="KAK1751237.1"/>
    </source>
</evidence>
<comment type="caution">
    <text evidence="2">The sequence shown here is derived from an EMBL/GenBank/DDBJ whole genome shotgun (WGS) entry which is preliminary data.</text>
</comment>
<dbReference type="InterPro" id="IPR051783">
    <property type="entry name" value="NAD(P)-dependent_oxidoreduct"/>
</dbReference>
<keyword evidence="3" id="KW-1185">Reference proteome</keyword>
<reference evidence="2" key="1">
    <citation type="submission" date="2023-06" db="EMBL/GenBank/DDBJ databases">
        <title>Genome-scale phylogeny and comparative genomics of the fungal order Sordariales.</title>
        <authorList>
            <consortium name="Lawrence Berkeley National Laboratory"/>
            <person name="Hensen N."/>
            <person name="Bonometti L."/>
            <person name="Westerberg I."/>
            <person name="Brannstrom I.O."/>
            <person name="Guillou S."/>
            <person name="Cros-Aarteil S."/>
            <person name="Calhoun S."/>
            <person name="Haridas S."/>
            <person name="Kuo A."/>
            <person name="Mondo S."/>
            <person name="Pangilinan J."/>
            <person name="Riley R."/>
            <person name="Labutti K."/>
            <person name="Andreopoulos B."/>
            <person name="Lipzen A."/>
            <person name="Chen C."/>
            <person name="Yanf M."/>
            <person name="Daum C."/>
            <person name="Ng V."/>
            <person name="Clum A."/>
            <person name="Steindorff A."/>
            <person name="Ohm R."/>
            <person name="Martin F."/>
            <person name="Silar P."/>
            <person name="Natvig D."/>
            <person name="Lalanne C."/>
            <person name="Gautier V."/>
            <person name="Ament-Velasquez S.L."/>
            <person name="Kruys A."/>
            <person name="Hutchinson M.I."/>
            <person name="Powell A.J."/>
            <person name="Barry K."/>
            <person name="Miller A.N."/>
            <person name="Grigoriev I.V."/>
            <person name="Debuchy R."/>
            <person name="Gladieux P."/>
            <person name="Thoren M.H."/>
            <person name="Johannesson H."/>
        </authorList>
    </citation>
    <scope>NUCLEOTIDE SEQUENCE</scope>
    <source>
        <strain evidence="2">PSN4</strain>
    </source>
</reference>
<sequence>MTTDIPKVLLTGPTGYIGGTVLSTLLASPDLKIHRPIGCLLRSKAAAETLTATYGPEQVNPILYEGLDDTEAATAAAASHDIVICCTLGYHTPSLLALLHGLAQRKAVTNKDVWMIQTSGTSNVGDLPVSGKYVHSPPDREFDDVHDDVYTFEKERDAVMPYPQRTGELAFIDAGIELGVKTVVMMSPIIYGIGTGLSNKMSIAVPQLAQMAMVTGKVVVIGDGKAVWDYVHVEDVAALYQKVLETIVGKGGEGLPTGKKGILFGGNGRHSWMELAEGVAQALLQAGKLGDAIVESVSLADATRAVAQSRGTADEDTVEVVFASNARTVASVGRKLGWVPKRGEESWRQGFHDDVKMVLQKMDKST</sequence>